<gene>
    <name evidence="1" type="ORF">PSTT_05978</name>
</gene>
<proteinExistence type="predicted"/>
<organism evidence="1 2">
    <name type="scientific">Puccinia striiformis</name>
    <dbReference type="NCBI Taxonomy" id="27350"/>
    <lineage>
        <taxon>Eukaryota</taxon>
        <taxon>Fungi</taxon>
        <taxon>Dikarya</taxon>
        <taxon>Basidiomycota</taxon>
        <taxon>Pucciniomycotina</taxon>
        <taxon>Pucciniomycetes</taxon>
        <taxon>Pucciniales</taxon>
        <taxon>Pucciniaceae</taxon>
        <taxon>Puccinia</taxon>
    </lineage>
</organism>
<keyword evidence="2" id="KW-1185">Reference proteome</keyword>
<comment type="caution">
    <text evidence="1">The sequence shown here is derived from an EMBL/GenBank/DDBJ whole genome shotgun (WGS) entry which is preliminary data.</text>
</comment>
<accession>A0A2S4VM75</accession>
<name>A0A2S4VM75_9BASI</name>
<dbReference type="Proteomes" id="UP000239156">
    <property type="component" value="Unassembled WGS sequence"/>
</dbReference>
<sequence length="153" mass="16629">MFNDQEVQLSPTSLNNNATNAFPFGLSFDMNQKPVPPYVELPYPVHHQPAMNNCNSSSRASGAVDSSIDDSYVNYPSAARHLSASGGYNLSNQFNLPLGGYSLPLHDAPPLEENQCLTKFGTEVAAVIAASCKREGHEFYSQRYVTAQATALK</sequence>
<dbReference type="AlphaFoldDB" id="A0A2S4VM75"/>
<dbReference type="VEuPathDB" id="FungiDB:PSHT_06059"/>
<dbReference type="EMBL" id="PKSL01000045">
    <property type="protein sequence ID" value="POW10593.1"/>
    <property type="molecule type" value="Genomic_DNA"/>
</dbReference>
<reference evidence="1" key="1">
    <citation type="submission" date="2017-12" db="EMBL/GenBank/DDBJ databases">
        <title>Gene loss provides genomic basis for host adaptation in cereal stripe rust fungi.</title>
        <authorList>
            <person name="Xia C."/>
        </authorList>
    </citation>
    <scope>NUCLEOTIDE SEQUENCE [LARGE SCALE GENOMIC DNA]</scope>
    <source>
        <strain evidence="1">93-210</strain>
    </source>
</reference>
<dbReference type="VEuPathDB" id="FungiDB:PSTT_05978"/>
<protein>
    <submittedName>
        <fullName evidence="1">Uncharacterized protein</fullName>
    </submittedName>
</protein>
<evidence type="ECO:0000313" key="1">
    <source>
        <dbReference type="EMBL" id="POW10593.1"/>
    </source>
</evidence>
<evidence type="ECO:0000313" key="2">
    <source>
        <dbReference type="Proteomes" id="UP000239156"/>
    </source>
</evidence>